<evidence type="ECO:0000256" key="1">
    <source>
        <dbReference type="SAM" id="MobiDB-lite"/>
    </source>
</evidence>
<accession>A0A225W453</accession>
<gene>
    <name evidence="2" type="ORF">PHMEG_00014515</name>
</gene>
<evidence type="ECO:0000313" key="2">
    <source>
        <dbReference type="EMBL" id="OWZ12342.1"/>
    </source>
</evidence>
<sequence>MAKTTRNTARRLQHSDTVPARHLMVLEDALQGGNAYIDTNEGRDGSQQQMEYLETGIADLRQEFAAAQHSLKVEVTVELTHMSSSLGTELSEVKGHLANLVQGELETNPDKVSDIQQAQDVPMMAMDGTVGNFSSATMMNGLRLRKMDVSPPTFDGLIDGIKLNSFIFQFESYFQQKGYNLTQHDHLLPHELNQCDELVWYERYMTDDITSKLWSIMNGEMVREFRFREFQRVVGLNELTAINVFVNGLRSAQMRIAIQRKQPMTLTAAVQEGFLEWELQDKPTPAAKGETHSRSSTNKPNGGYQKCGFGKAVQHSNKPEMWIRESCSAQERE</sequence>
<organism evidence="2 3">
    <name type="scientific">Phytophthora megakarya</name>
    <dbReference type="NCBI Taxonomy" id="4795"/>
    <lineage>
        <taxon>Eukaryota</taxon>
        <taxon>Sar</taxon>
        <taxon>Stramenopiles</taxon>
        <taxon>Oomycota</taxon>
        <taxon>Peronosporomycetes</taxon>
        <taxon>Peronosporales</taxon>
        <taxon>Peronosporaceae</taxon>
        <taxon>Phytophthora</taxon>
    </lineage>
</organism>
<dbReference type="EMBL" id="NBNE01001875">
    <property type="protein sequence ID" value="OWZ12342.1"/>
    <property type="molecule type" value="Genomic_DNA"/>
</dbReference>
<dbReference type="Proteomes" id="UP000198211">
    <property type="component" value="Unassembled WGS sequence"/>
</dbReference>
<evidence type="ECO:0000313" key="3">
    <source>
        <dbReference type="Proteomes" id="UP000198211"/>
    </source>
</evidence>
<reference evidence="3" key="1">
    <citation type="submission" date="2017-03" db="EMBL/GenBank/DDBJ databases">
        <title>Phytopthora megakarya and P. palmivora, two closely related causual agents of cacao black pod achieved similar genome size and gene model numbers by different mechanisms.</title>
        <authorList>
            <person name="Ali S."/>
            <person name="Shao J."/>
            <person name="Larry D.J."/>
            <person name="Kronmiller B."/>
            <person name="Shen D."/>
            <person name="Strem M.D."/>
            <person name="Melnick R.L."/>
            <person name="Guiltinan M.J."/>
            <person name="Tyler B.M."/>
            <person name="Meinhardt L.W."/>
            <person name="Bailey B.A."/>
        </authorList>
    </citation>
    <scope>NUCLEOTIDE SEQUENCE [LARGE SCALE GENOMIC DNA]</scope>
    <source>
        <strain evidence="3">zdho120</strain>
    </source>
</reference>
<keyword evidence="3" id="KW-1185">Reference proteome</keyword>
<comment type="caution">
    <text evidence="2">The sequence shown here is derived from an EMBL/GenBank/DDBJ whole genome shotgun (WGS) entry which is preliminary data.</text>
</comment>
<protein>
    <submittedName>
        <fullName evidence="2">Uncharacterized protein</fullName>
    </submittedName>
</protein>
<feature type="region of interest" description="Disordered" evidence="1">
    <location>
        <begin position="284"/>
        <end position="313"/>
    </location>
</feature>
<name>A0A225W453_9STRA</name>
<dbReference type="AlphaFoldDB" id="A0A225W453"/>
<proteinExistence type="predicted"/>